<dbReference type="HAMAP" id="MF_00369">
    <property type="entry name" value="Ribosomal_eL21"/>
    <property type="match status" value="1"/>
</dbReference>
<evidence type="ECO:0000256" key="1">
    <source>
        <dbReference type="ARBA" id="ARBA00008427"/>
    </source>
</evidence>
<name>A0A9Q4C3L7_9EURY</name>
<dbReference type="GO" id="GO:0005840">
    <property type="term" value="C:ribosome"/>
    <property type="evidence" value="ECO:0007669"/>
    <property type="project" value="UniProtKB-KW"/>
</dbReference>
<evidence type="ECO:0000256" key="3">
    <source>
        <dbReference type="ARBA" id="ARBA00023274"/>
    </source>
</evidence>
<accession>A0A9Q4C3L7</accession>
<gene>
    <name evidence="5" type="primary">rpl21e</name>
    <name evidence="7" type="ORF">EGH25_03180</name>
</gene>
<evidence type="ECO:0000256" key="4">
    <source>
        <dbReference type="ARBA" id="ARBA00035219"/>
    </source>
</evidence>
<dbReference type="InterPro" id="IPR036948">
    <property type="entry name" value="Ribosomal_eL21_sf"/>
</dbReference>
<protein>
    <recommendedName>
        <fullName evidence="4 5">Large ribosomal subunit protein eL21</fullName>
    </recommendedName>
</protein>
<dbReference type="RefSeq" id="WP_266086146.1">
    <property type="nucleotide sequence ID" value="NZ_RKLV01000002.1"/>
</dbReference>
<feature type="region of interest" description="Disordered" evidence="6">
    <location>
        <begin position="1"/>
        <end position="66"/>
    </location>
</feature>
<dbReference type="EMBL" id="RKLV01000002">
    <property type="protein sequence ID" value="MCX2818354.1"/>
    <property type="molecule type" value="Genomic_DNA"/>
</dbReference>
<sequence length="96" mass="10492">MPNSKGNRADTRNKLSNPVREQGASPPSGAVREFDEGQKVHIKIDPSVPDGRPDPKFQGRTGSVVGEQGRAYEVEINDGDARKTVFVRPQHLVEQG</sequence>
<dbReference type="SUPFAM" id="SSF50104">
    <property type="entry name" value="Translation proteins SH3-like domain"/>
    <property type="match status" value="1"/>
</dbReference>
<dbReference type="AlphaFoldDB" id="A0A9Q4C3L7"/>
<proteinExistence type="inferred from homology"/>
<evidence type="ECO:0000313" key="8">
    <source>
        <dbReference type="Proteomes" id="UP001149411"/>
    </source>
</evidence>
<dbReference type="PROSITE" id="PS01171">
    <property type="entry name" value="RIBOSOMAL_L21E"/>
    <property type="match status" value="1"/>
</dbReference>
<evidence type="ECO:0000256" key="6">
    <source>
        <dbReference type="SAM" id="MobiDB-lite"/>
    </source>
</evidence>
<dbReference type="Proteomes" id="UP001149411">
    <property type="component" value="Unassembled WGS sequence"/>
</dbReference>
<comment type="caution">
    <text evidence="7">The sequence shown here is derived from an EMBL/GenBank/DDBJ whole genome shotgun (WGS) entry which is preliminary data.</text>
</comment>
<dbReference type="GO" id="GO:0006412">
    <property type="term" value="P:translation"/>
    <property type="evidence" value="ECO:0007669"/>
    <property type="project" value="UniProtKB-UniRule"/>
</dbReference>
<keyword evidence="2 5" id="KW-0689">Ribosomal protein</keyword>
<keyword evidence="3 5" id="KW-0687">Ribonucleoprotein</keyword>
<organism evidence="7 8">
    <name type="scientific">Halorutilus salinus</name>
    <dbReference type="NCBI Taxonomy" id="2487751"/>
    <lineage>
        <taxon>Archaea</taxon>
        <taxon>Methanobacteriati</taxon>
        <taxon>Methanobacteriota</taxon>
        <taxon>Stenosarchaea group</taxon>
        <taxon>Halobacteria</taxon>
        <taxon>Halorutilales</taxon>
        <taxon>Halorutilaceae</taxon>
        <taxon>Halorutilus</taxon>
    </lineage>
</organism>
<dbReference type="InterPro" id="IPR018259">
    <property type="entry name" value="Ribosomal_eL21_CS"/>
</dbReference>
<reference evidence="7" key="1">
    <citation type="submission" date="2022-09" db="EMBL/GenBank/DDBJ databases">
        <title>Haloadaptaus new haloarchaeum isolated from saline soil.</title>
        <authorList>
            <person name="Duran-Viseras A."/>
            <person name="Sanchez-Porro C."/>
            <person name="Ventosa A."/>
        </authorList>
    </citation>
    <scope>NUCLEOTIDE SEQUENCE</scope>
    <source>
        <strain evidence="7">F3-133</strain>
    </source>
</reference>
<dbReference type="InterPro" id="IPR008991">
    <property type="entry name" value="Translation_prot_SH3-like_sf"/>
</dbReference>
<keyword evidence="8" id="KW-1185">Reference proteome</keyword>
<dbReference type="GO" id="GO:1990904">
    <property type="term" value="C:ribonucleoprotein complex"/>
    <property type="evidence" value="ECO:0007669"/>
    <property type="project" value="UniProtKB-KW"/>
</dbReference>
<evidence type="ECO:0000256" key="5">
    <source>
        <dbReference type="HAMAP-Rule" id="MF_00369"/>
    </source>
</evidence>
<dbReference type="GO" id="GO:0003735">
    <property type="term" value="F:structural constituent of ribosome"/>
    <property type="evidence" value="ECO:0007669"/>
    <property type="project" value="InterPro"/>
</dbReference>
<dbReference type="NCBIfam" id="NF003303">
    <property type="entry name" value="PRK04306.1"/>
    <property type="match status" value="1"/>
</dbReference>
<dbReference type="Gene3D" id="2.30.30.70">
    <property type="entry name" value="Ribosomal protein L21"/>
    <property type="match status" value="1"/>
</dbReference>
<evidence type="ECO:0000313" key="7">
    <source>
        <dbReference type="EMBL" id="MCX2818354.1"/>
    </source>
</evidence>
<dbReference type="InterPro" id="IPR001147">
    <property type="entry name" value="Ribosomal_eL21"/>
</dbReference>
<evidence type="ECO:0000256" key="2">
    <source>
        <dbReference type="ARBA" id="ARBA00022980"/>
    </source>
</evidence>
<dbReference type="PANTHER" id="PTHR20981">
    <property type="entry name" value="60S RIBOSOMAL PROTEIN L21"/>
    <property type="match status" value="1"/>
</dbReference>
<dbReference type="Pfam" id="PF01157">
    <property type="entry name" value="Ribosomal_L21e"/>
    <property type="match status" value="1"/>
</dbReference>
<comment type="similarity">
    <text evidence="1 5">Belongs to the eukaryotic ribosomal protein eL21 family.</text>
</comment>
<feature type="compositionally biased region" description="Basic and acidic residues" evidence="6">
    <location>
        <begin position="32"/>
        <end position="44"/>
    </location>
</feature>
<dbReference type="InterPro" id="IPR022856">
    <property type="entry name" value="Ribosomal_eL21_arc"/>
</dbReference>